<evidence type="ECO:0000259" key="2">
    <source>
        <dbReference type="Pfam" id="PF13391"/>
    </source>
</evidence>
<protein>
    <recommendedName>
        <fullName evidence="2">HNH nuclease domain-containing protein</fullName>
    </recommendedName>
</protein>
<evidence type="ECO:0000313" key="4">
    <source>
        <dbReference type="Proteomes" id="UP001310594"/>
    </source>
</evidence>
<dbReference type="Proteomes" id="UP001310594">
    <property type="component" value="Unassembled WGS sequence"/>
</dbReference>
<organism evidence="3 4">
    <name type="scientific">Elasticomyces elasticus</name>
    <dbReference type="NCBI Taxonomy" id="574655"/>
    <lineage>
        <taxon>Eukaryota</taxon>
        <taxon>Fungi</taxon>
        <taxon>Dikarya</taxon>
        <taxon>Ascomycota</taxon>
        <taxon>Pezizomycotina</taxon>
        <taxon>Dothideomycetes</taxon>
        <taxon>Dothideomycetidae</taxon>
        <taxon>Mycosphaerellales</taxon>
        <taxon>Teratosphaeriaceae</taxon>
        <taxon>Elasticomyces</taxon>
    </lineage>
</organism>
<dbReference type="InterPro" id="IPR003615">
    <property type="entry name" value="HNH_nuc"/>
</dbReference>
<evidence type="ECO:0000313" key="3">
    <source>
        <dbReference type="EMBL" id="KAK5703150.1"/>
    </source>
</evidence>
<feature type="domain" description="HNH nuclease" evidence="2">
    <location>
        <begin position="196"/>
        <end position="264"/>
    </location>
</feature>
<feature type="region of interest" description="Disordered" evidence="1">
    <location>
        <begin position="409"/>
        <end position="460"/>
    </location>
</feature>
<comment type="caution">
    <text evidence="3">The sequence shown here is derived from an EMBL/GenBank/DDBJ whole genome shotgun (WGS) entry which is preliminary data.</text>
</comment>
<dbReference type="Pfam" id="PF13391">
    <property type="entry name" value="HNH_2"/>
    <property type="match status" value="1"/>
</dbReference>
<gene>
    <name evidence="3" type="ORF">LTR97_004099</name>
</gene>
<dbReference type="EMBL" id="JAVRQU010000005">
    <property type="protein sequence ID" value="KAK5703150.1"/>
    <property type="molecule type" value="Genomic_DNA"/>
</dbReference>
<accession>A0AAN7WET3</accession>
<evidence type="ECO:0000256" key="1">
    <source>
        <dbReference type="SAM" id="MobiDB-lite"/>
    </source>
</evidence>
<reference evidence="3" key="1">
    <citation type="submission" date="2023-08" db="EMBL/GenBank/DDBJ databases">
        <title>Black Yeasts Isolated from many extreme environments.</title>
        <authorList>
            <person name="Coleine C."/>
            <person name="Stajich J.E."/>
            <person name="Selbmann L."/>
        </authorList>
    </citation>
    <scope>NUCLEOTIDE SEQUENCE</scope>
    <source>
        <strain evidence="3">CCFEE 5810</strain>
    </source>
</reference>
<name>A0AAN7WET3_9PEZI</name>
<sequence length="460" mass="51671">MATRAPHFRVYLCQQCNAGLCTSIHGALVFVVLLLPGGVQTIEGTAAEHVSKRITVHHPGYTATSNVLIVLLAADGPNGGLDLETTLTIYAILADNRFDGYISRNDAVDASPVRSDEGLLAPGEYFFHVPHPTIDGSTQISPGFPLAPYCYPVVPFFESWRFPHERLPPRWQQATITQHQDLCPAKSAVQERDKTCRLTNCREIAEYAHVIPKGERDWFARNGMGRYGNLRQDTGENRQGDSDNIILLRSDVRDMWDNHDFVFVPKCAFDGLNAGLTGKRNAFVAHVLHESTELLALYHNLETQPLAVPNQYLMARLAWAIYPAMQDFLLANQKRLLVVRNADTGCSETTWYNPVQCKALLDSRRRSRSAQYKERYGGNDANDCNEYRGVRERKRAKMWHQEDEEVDLGFEMGSGEHTGVSPGSWDKDSDVDTDEDSVLSEMYDEGRGRSTSSRRIPVAH</sequence>
<proteinExistence type="predicted"/>
<dbReference type="AlphaFoldDB" id="A0AAN7WET3"/>